<organism evidence="4 5">
    <name type="scientific">Nocardioides jiangxiensis</name>
    <dbReference type="NCBI Taxonomy" id="3064524"/>
    <lineage>
        <taxon>Bacteria</taxon>
        <taxon>Bacillati</taxon>
        <taxon>Actinomycetota</taxon>
        <taxon>Actinomycetes</taxon>
        <taxon>Propionibacteriales</taxon>
        <taxon>Nocardioidaceae</taxon>
        <taxon>Nocardioides</taxon>
    </lineage>
</organism>
<feature type="transmembrane region" description="Helical" evidence="2">
    <location>
        <begin position="305"/>
        <end position="325"/>
    </location>
</feature>
<gene>
    <name evidence="4" type="ORF">Q5722_04965</name>
</gene>
<protein>
    <recommendedName>
        <fullName evidence="6">WD40 repeat domain-containing protein</fullName>
    </recommendedName>
</protein>
<dbReference type="EMBL" id="JAUQTA010000001">
    <property type="protein sequence ID" value="MDO7867717.1"/>
    <property type="molecule type" value="Genomic_DNA"/>
</dbReference>
<comment type="caution">
    <text evidence="4">The sequence shown here is derived from an EMBL/GenBank/DDBJ whole genome shotgun (WGS) entry which is preliminary data.</text>
</comment>
<feature type="compositionally biased region" description="Low complexity" evidence="1">
    <location>
        <begin position="275"/>
        <end position="293"/>
    </location>
</feature>
<feature type="region of interest" description="Disordered" evidence="1">
    <location>
        <begin position="275"/>
        <end position="297"/>
    </location>
</feature>
<keyword evidence="5" id="KW-1185">Reference proteome</keyword>
<keyword evidence="2" id="KW-0472">Membrane</keyword>
<proteinExistence type="predicted"/>
<name>A0ABT9AYR7_9ACTN</name>
<evidence type="ECO:0000313" key="5">
    <source>
        <dbReference type="Proteomes" id="UP001233314"/>
    </source>
</evidence>
<dbReference type="InterPro" id="IPR011047">
    <property type="entry name" value="Quinoprotein_ADH-like_sf"/>
</dbReference>
<dbReference type="Proteomes" id="UP001233314">
    <property type="component" value="Unassembled WGS sequence"/>
</dbReference>
<feature type="chain" id="PRO_5047413954" description="WD40 repeat domain-containing protein" evidence="3">
    <location>
        <begin position="19"/>
        <end position="327"/>
    </location>
</feature>
<evidence type="ECO:0000256" key="3">
    <source>
        <dbReference type="SAM" id="SignalP"/>
    </source>
</evidence>
<evidence type="ECO:0000256" key="1">
    <source>
        <dbReference type="SAM" id="MobiDB-lite"/>
    </source>
</evidence>
<evidence type="ECO:0000313" key="4">
    <source>
        <dbReference type="EMBL" id="MDO7867717.1"/>
    </source>
</evidence>
<dbReference type="RefSeq" id="WP_305027103.1">
    <property type="nucleotide sequence ID" value="NZ_JAUQTA010000001.1"/>
</dbReference>
<keyword evidence="3" id="KW-0732">Signal</keyword>
<keyword evidence="2" id="KW-0812">Transmembrane</keyword>
<feature type="signal peptide" evidence="3">
    <location>
        <begin position="1"/>
        <end position="18"/>
    </location>
</feature>
<reference evidence="4 5" key="1">
    <citation type="submission" date="2023-07" db="EMBL/GenBank/DDBJ databases">
        <title>Nocardioides sp. nov WY-20 isolated from soil.</title>
        <authorList>
            <person name="Liu B."/>
            <person name="Wan Y."/>
        </authorList>
    </citation>
    <scope>NUCLEOTIDE SEQUENCE [LARGE SCALE GENOMIC DNA]</scope>
    <source>
        <strain evidence="4 5">WY-20</strain>
    </source>
</reference>
<evidence type="ECO:0000256" key="2">
    <source>
        <dbReference type="SAM" id="Phobius"/>
    </source>
</evidence>
<evidence type="ECO:0008006" key="6">
    <source>
        <dbReference type="Google" id="ProtNLM"/>
    </source>
</evidence>
<dbReference type="SUPFAM" id="SSF50998">
    <property type="entry name" value="Quinoprotein alcohol dehydrogenase-like"/>
    <property type="match status" value="1"/>
</dbReference>
<keyword evidence="2" id="KW-1133">Transmembrane helix</keyword>
<sequence>MRSLLVAALVAAPFALGAAVAAPADDAAVGHEVTRFTDPAIIESSGLVVLGDDLAVTMNDSGDTARVFTVDLATGDTVGVTRFDGAADDLESLAPADAGHVWVGDTGDNGKDRPDITVTRVPVGRGDRTVTGETFHLTYPDGPHDAETLLAQPRTGRLFVVSKSPLGGAVYAAPAELRSTGENQLVKVATAPALATDGSFLPDGHHVLVRNYVMATVLTVPGWQPVAAFRLPEQKQGEGLGVRADGTVFLSSEGADQPVLRLDLPAQARAAIAAPPGAPVPTATAADPAPAKAAQHDDSGSGGGWVLALFGALGVLLLGGIVKLLRG</sequence>
<accession>A0ABT9AYR7</accession>